<feature type="transmembrane region" description="Helical" evidence="1">
    <location>
        <begin position="297"/>
        <end position="315"/>
    </location>
</feature>
<dbReference type="Gene3D" id="3.90.350.10">
    <property type="entry name" value="Transposase Inhibitor Protein From Tn5, Chain A, domain 1"/>
    <property type="match status" value="1"/>
</dbReference>
<feature type="domain" description="Transposase IS4-like" evidence="2">
    <location>
        <begin position="100"/>
        <end position="305"/>
    </location>
</feature>
<comment type="caution">
    <text evidence="3">The sequence shown here is derived from an EMBL/GenBank/DDBJ whole genome shotgun (WGS) entry which is preliminary data.</text>
</comment>
<reference evidence="3" key="1">
    <citation type="submission" date="2019-03" db="EMBL/GenBank/DDBJ databases">
        <title>Single cell metagenomics reveals metabolic interactions within the superorganism composed of flagellate Streblomastix strix and complex community of Bacteroidetes bacteria on its surface.</title>
        <authorList>
            <person name="Treitli S.C."/>
            <person name="Kolisko M."/>
            <person name="Husnik F."/>
            <person name="Keeling P."/>
            <person name="Hampl V."/>
        </authorList>
    </citation>
    <scope>NUCLEOTIDE SEQUENCE</scope>
    <source>
        <strain evidence="3">STM</strain>
    </source>
</reference>
<feature type="transmembrane region" description="Helical" evidence="1">
    <location>
        <begin position="111"/>
        <end position="129"/>
    </location>
</feature>
<evidence type="ECO:0000256" key="1">
    <source>
        <dbReference type="SAM" id="Phobius"/>
    </source>
</evidence>
<dbReference type="InterPro" id="IPR047658">
    <property type="entry name" value="IS4-like_transpos"/>
</dbReference>
<sequence>METKVQDKSTQLIAVLLNHFGRNMNLARIKLFGMFICALCKVQTVGFDKLATAFECSSKSESSLRRIQRFISDYKLNTDLIAQLIFKLLPHKPPFRLALDRTNWKFGESNINILTLAIVYQGVAFPILYKMMPKFGNSNTEERIALINRYIRLFGIETIDCILADREFVGEHWLAFLNGQGLRYHIRIRENFYVKDPRSGKILKASWLFSDLKIGTSKFLHRIFYVNKQLCYLSASKIKNKEGAPELQIIVSFNKPDNAQEIYKERWQIETAFRALKSSGFNIEDTHLTNIDRIDKLFALVIVAFTWAYIVGIYVHENVKQIETKKHGRKAKSLFKYGLGIIANILMNPQNIHRIDIFNFLSCT</sequence>
<gene>
    <name evidence="3" type="ORF">EZS27_007151</name>
</gene>
<evidence type="ECO:0000259" key="2">
    <source>
        <dbReference type="Pfam" id="PF01609"/>
    </source>
</evidence>
<dbReference type="GO" id="GO:0006313">
    <property type="term" value="P:DNA transposition"/>
    <property type="evidence" value="ECO:0007669"/>
    <property type="project" value="InterPro"/>
</dbReference>
<dbReference type="NCBIfam" id="NF033591">
    <property type="entry name" value="transpos_IS4_2"/>
    <property type="match status" value="1"/>
</dbReference>
<keyword evidence="1" id="KW-0812">Transmembrane</keyword>
<protein>
    <recommendedName>
        <fullName evidence="2">Transposase IS4-like domain-containing protein</fullName>
    </recommendedName>
</protein>
<keyword evidence="1" id="KW-0472">Membrane</keyword>
<dbReference type="SUPFAM" id="SSF53098">
    <property type="entry name" value="Ribonuclease H-like"/>
    <property type="match status" value="1"/>
</dbReference>
<proteinExistence type="predicted"/>
<keyword evidence="1" id="KW-1133">Transmembrane helix</keyword>
<dbReference type="Pfam" id="PF01609">
    <property type="entry name" value="DDE_Tnp_1"/>
    <property type="match status" value="1"/>
</dbReference>
<evidence type="ECO:0000313" key="3">
    <source>
        <dbReference type="EMBL" id="KAA6345260.1"/>
    </source>
</evidence>
<dbReference type="InterPro" id="IPR012337">
    <property type="entry name" value="RNaseH-like_sf"/>
</dbReference>
<dbReference type="GO" id="GO:0004803">
    <property type="term" value="F:transposase activity"/>
    <property type="evidence" value="ECO:0007669"/>
    <property type="project" value="InterPro"/>
</dbReference>
<dbReference type="InterPro" id="IPR002559">
    <property type="entry name" value="Transposase_11"/>
</dbReference>
<name>A0A5J4SJ16_9ZZZZ</name>
<accession>A0A5J4SJ16</accession>
<dbReference type="GO" id="GO:0003677">
    <property type="term" value="F:DNA binding"/>
    <property type="evidence" value="ECO:0007669"/>
    <property type="project" value="InterPro"/>
</dbReference>
<organism evidence="3">
    <name type="scientific">termite gut metagenome</name>
    <dbReference type="NCBI Taxonomy" id="433724"/>
    <lineage>
        <taxon>unclassified sequences</taxon>
        <taxon>metagenomes</taxon>
        <taxon>organismal metagenomes</taxon>
    </lineage>
</organism>
<dbReference type="EMBL" id="SNRY01000178">
    <property type="protein sequence ID" value="KAA6345260.1"/>
    <property type="molecule type" value="Genomic_DNA"/>
</dbReference>
<dbReference type="AlphaFoldDB" id="A0A5J4SJ16"/>